<evidence type="ECO:0000259" key="1">
    <source>
        <dbReference type="Pfam" id="PF06452"/>
    </source>
</evidence>
<dbReference type="GO" id="GO:0004553">
    <property type="term" value="F:hydrolase activity, hydrolyzing O-glycosyl compounds"/>
    <property type="evidence" value="ECO:0007669"/>
    <property type="project" value="InterPro"/>
</dbReference>
<organism evidence="3 4">
    <name type="scientific">Spirosoma montaniterrae</name>
    <dbReference type="NCBI Taxonomy" id="1178516"/>
    <lineage>
        <taxon>Bacteria</taxon>
        <taxon>Pseudomonadati</taxon>
        <taxon>Bacteroidota</taxon>
        <taxon>Cytophagia</taxon>
        <taxon>Cytophagales</taxon>
        <taxon>Cytophagaceae</taxon>
        <taxon>Spirosoma</taxon>
    </lineage>
</organism>
<dbReference type="SUPFAM" id="SSF49344">
    <property type="entry name" value="CBD9-like"/>
    <property type="match status" value="1"/>
</dbReference>
<dbReference type="Pfam" id="PF06452">
    <property type="entry name" value="CBM9_1"/>
    <property type="match status" value="1"/>
</dbReference>
<protein>
    <submittedName>
        <fullName evidence="3">Uncharacterized protein</fullName>
    </submittedName>
</protein>
<dbReference type="AlphaFoldDB" id="A0A1P9X472"/>
<gene>
    <name evidence="3" type="ORF">AWR27_10060</name>
</gene>
<evidence type="ECO:0000313" key="3">
    <source>
        <dbReference type="EMBL" id="AQG82419.1"/>
    </source>
</evidence>
<dbReference type="Gene3D" id="2.60.40.1190">
    <property type="match status" value="1"/>
</dbReference>
<dbReference type="EMBL" id="CP014263">
    <property type="protein sequence ID" value="AQG82419.1"/>
    <property type="molecule type" value="Genomic_DNA"/>
</dbReference>
<sequence length="702" mass="81142">MPTDSLIRVDGNLTESVWQRAEVAGNFIQNFPNDTMPALNRTDVRMTYDNGHLYVAVVCFDKNPEKRFIASSLRRDWEWDQNDNFTVYLDPFGDRTNGFTFNVTPLGVEREGQMFNGERVAPEWDNKWRSAVKTFPDRWQAELMIPLKSIRYRKDPDWFLMNFARHDLKNNQRTSWRRVPIAYRISALAFADTVRFATPLPNAGPNISLIPYVSGRLDDYRGEGGSRRLAGGIGFDAKIAITPSLNLDLTVNPDFSQVEVDQQVTNLERFEIFFPERRQFFLENNDLFANLGFEQSRPFFSRRIGIGRDTNTGVIVQNPILYGARLSGKIDKNWRIGLLNTQTARQNSRGITPQNYTVGIVQRQVFTRSNVVGFFVNRDGEGASPTASRYTRVAGAEFNLLTDDNRWSGKVWGHKAFRSDLEGKPLESAAHGLFLNYTSRNLTLEWAHEYIGAHYNINDVGFVARRGQWGFFPQAQYTFYPENNRWLVSHGPQLETTLYRDLTGKLLDRELFYGYNFALKNTMEFGGGYYNLFTYLFFPFDPTNLGGEKLPASTNYRQRGGFWFINSDRRKLLTLQAEGWTGGFFNGRNTNAQAVLNYRFQPYGSFGISAEHNNIRLPEPYNSARLWLIGPRLDLTFSRKLFWTTFVQFNNQTNNTLLNTRLQWRYAPVSDLFVVYQENYFPSSFASKNRALVIKLSYWLNV</sequence>
<dbReference type="CDD" id="cd09618">
    <property type="entry name" value="CBM9_like_2"/>
    <property type="match status" value="1"/>
</dbReference>
<proteinExistence type="predicted"/>
<feature type="domain" description="Carbohydrate-binding" evidence="1">
    <location>
        <begin position="9"/>
        <end position="177"/>
    </location>
</feature>
<dbReference type="InterPro" id="IPR045670">
    <property type="entry name" value="DUF5916"/>
</dbReference>
<evidence type="ECO:0000313" key="4">
    <source>
        <dbReference type="Proteomes" id="UP000187941"/>
    </source>
</evidence>
<reference evidence="3 4" key="1">
    <citation type="submission" date="2016-01" db="EMBL/GenBank/DDBJ databases">
        <authorList>
            <person name="Oliw E.H."/>
        </authorList>
    </citation>
    <scope>NUCLEOTIDE SEQUENCE [LARGE SCALE GENOMIC DNA]</scope>
    <source>
        <strain evidence="3 4">DY10</strain>
    </source>
</reference>
<dbReference type="Pfam" id="PF19313">
    <property type="entry name" value="DUF5916"/>
    <property type="match status" value="1"/>
</dbReference>
<accession>A0A1P9X472</accession>
<name>A0A1P9X472_9BACT</name>
<dbReference type="GO" id="GO:0016052">
    <property type="term" value="P:carbohydrate catabolic process"/>
    <property type="evidence" value="ECO:0007669"/>
    <property type="project" value="InterPro"/>
</dbReference>
<dbReference type="STRING" id="1178516.AWR27_10060"/>
<dbReference type="KEGG" id="smon:AWR27_10060"/>
<feature type="domain" description="DUF5916" evidence="2">
    <location>
        <begin position="207"/>
        <end position="601"/>
    </location>
</feature>
<dbReference type="Proteomes" id="UP000187941">
    <property type="component" value="Chromosome"/>
</dbReference>
<dbReference type="InterPro" id="IPR010502">
    <property type="entry name" value="Carb-bd_dom_fam9"/>
</dbReference>
<keyword evidence="4" id="KW-1185">Reference proteome</keyword>
<dbReference type="GO" id="GO:0030246">
    <property type="term" value="F:carbohydrate binding"/>
    <property type="evidence" value="ECO:0007669"/>
    <property type="project" value="InterPro"/>
</dbReference>
<evidence type="ECO:0000259" key="2">
    <source>
        <dbReference type="Pfam" id="PF19313"/>
    </source>
</evidence>